<dbReference type="SUPFAM" id="SSF52540">
    <property type="entry name" value="P-loop containing nucleoside triphosphate hydrolases"/>
    <property type="match status" value="1"/>
</dbReference>
<dbReference type="CDD" id="cd17933">
    <property type="entry name" value="DEXSc_RecD-like"/>
    <property type="match status" value="1"/>
</dbReference>
<dbReference type="EMBL" id="CP034044">
    <property type="protein sequence ID" value="AZG68483.1"/>
    <property type="molecule type" value="Genomic_DNA"/>
</dbReference>
<dbReference type="Pfam" id="PF13538">
    <property type="entry name" value="UvrD_C_2"/>
    <property type="match status" value="1"/>
</dbReference>
<evidence type="ECO:0000313" key="4">
    <source>
        <dbReference type="EMBL" id="AZG68483.1"/>
    </source>
</evidence>
<evidence type="ECO:0000313" key="5">
    <source>
        <dbReference type="Proteomes" id="UP000275883"/>
    </source>
</evidence>
<name>A0A3G8LFR9_9MOLU</name>
<dbReference type="OrthoDB" id="9803432at2"/>
<keyword evidence="1" id="KW-0547">Nucleotide-binding</keyword>
<dbReference type="Proteomes" id="UP000275883">
    <property type="component" value="Chromosome"/>
</dbReference>
<feature type="domain" description="UvrD-like helicase C-terminal" evidence="3">
    <location>
        <begin position="688"/>
        <end position="736"/>
    </location>
</feature>
<dbReference type="InterPro" id="IPR027417">
    <property type="entry name" value="P-loop_NTPase"/>
</dbReference>
<dbReference type="InterPro" id="IPR050534">
    <property type="entry name" value="Coronavir_polyprotein_1ab"/>
</dbReference>
<accession>A0A3G8LFR9</accession>
<dbReference type="KEGG" id="mstr:EGN60_00635"/>
<dbReference type="Gene3D" id="3.40.50.300">
    <property type="entry name" value="P-loop containing nucleotide triphosphate hydrolases"/>
    <property type="match status" value="2"/>
</dbReference>
<dbReference type="GO" id="GO:0005524">
    <property type="term" value="F:ATP binding"/>
    <property type="evidence" value="ECO:0007669"/>
    <property type="project" value="UniProtKB-KW"/>
</dbReference>
<protein>
    <submittedName>
        <fullName evidence="4">DUF2075 domain-containing protein</fullName>
    </submittedName>
</protein>
<evidence type="ECO:0000256" key="2">
    <source>
        <dbReference type="ARBA" id="ARBA00022840"/>
    </source>
</evidence>
<dbReference type="AlphaFoldDB" id="A0A3G8LFR9"/>
<proteinExistence type="predicted"/>
<evidence type="ECO:0000256" key="1">
    <source>
        <dbReference type="ARBA" id="ARBA00022741"/>
    </source>
</evidence>
<sequence length="767" mass="89043">MLKYILIMAKEKEALKPSIIKGTVQRILWSSDDTSVVICVFKVTVNDPINTINLNRDNTISLVFKDDLYRYSDVQMDGREYGFSVILNQRTRYANSYIAKSKIDVNDRKEFEVAYIVKILKSSNFPGIGEEKAKWIVKDLGTNALKRMVEENIDYTKYKLSEENWNEAINFLKNNPQLIKDQMTFLKLNLSTSLYELIKKKIRKKHFDSFDEFIEKYKDNFYLFYLEDEDVRLEDMDKLSLNYSEYKNEHPFKPATHIYKALYDYFYNTGHTRIRSDKVYEELLINANKDLEWPREIKQFNQAIKLLLESEYLQAFNYEDGIYYSTKKILDMEEYIVKRLQEISTYKVPKQTVSFSHHIHFDKKQKEAIEAAINENLVLITGYPGTGKTLITNKIIEDLKNQYGVENLAIVTPTGRATINLNNYEDKIIASTIHSFLEFDPDNQSFNVNERNKKSIDCLIIDEFSMVSLDLFYSLLIGLKSPNLKKIILVGDKDQLPAIGPGYLIRDFIEGNLLKIIKLEHVYRQAENYDIIADSLMVNEGKMPLFKGKQSRFIQSHGNDLKDQVLKQLKLLLDEGYSKHDIAILSPVYKYDAGIDNINQELLNFYREKENAVIEKINTRTLALDDKVINTVNDSRGRVFNGEIGYISHITFDSKKDPKHISHVAIDFENDKKTVTFNRSDFVNAIEPAYCTSVHKYQGSEAKIVLVILFTEAQKLLTKKLIYTAITRAKKLCIVIGEKEALEMGLASDVDSNRLTNIQWIKNKLNN</sequence>
<dbReference type="GO" id="GO:0003678">
    <property type="term" value="F:DNA helicase activity"/>
    <property type="evidence" value="ECO:0007669"/>
    <property type="project" value="UniProtKB-ARBA"/>
</dbReference>
<dbReference type="PANTHER" id="PTHR43788:SF6">
    <property type="entry name" value="DNA HELICASE B"/>
    <property type="match status" value="1"/>
</dbReference>
<keyword evidence="2" id="KW-0067">ATP-binding</keyword>
<dbReference type="PANTHER" id="PTHR43788">
    <property type="entry name" value="DNA2/NAM7 HELICASE FAMILY MEMBER"/>
    <property type="match status" value="1"/>
</dbReference>
<dbReference type="Gene3D" id="2.30.30.940">
    <property type="match status" value="1"/>
</dbReference>
<dbReference type="CDD" id="cd18809">
    <property type="entry name" value="SF1_C_RecD"/>
    <property type="match status" value="1"/>
</dbReference>
<reference evidence="4 5" key="1">
    <citation type="submission" date="2018-11" db="EMBL/GenBank/DDBJ databases">
        <title>Genome sequence of Mycoplasma struthionis sp. nov.</title>
        <authorList>
            <person name="Spergser J."/>
        </authorList>
    </citation>
    <scope>NUCLEOTIDE SEQUENCE [LARGE SCALE GENOMIC DNA]</scope>
    <source>
        <strain evidence="4 5">237IA</strain>
    </source>
</reference>
<dbReference type="InterPro" id="IPR027785">
    <property type="entry name" value="UvrD-like_helicase_C"/>
</dbReference>
<keyword evidence="5" id="KW-1185">Reference proteome</keyword>
<gene>
    <name evidence="4" type="ORF">EGN60_00635</name>
</gene>
<organism evidence="4 5">
    <name type="scientific">Mycoplasma struthionis</name>
    <dbReference type="NCBI Taxonomy" id="538220"/>
    <lineage>
        <taxon>Bacteria</taxon>
        <taxon>Bacillati</taxon>
        <taxon>Mycoplasmatota</taxon>
        <taxon>Mollicutes</taxon>
        <taxon>Mycoplasmataceae</taxon>
        <taxon>Mycoplasma</taxon>
    </lineage>
</organism>
<dbReference type="Pfam" id="PF13245">
    <property type="entry name" value="AAA_19"/>
    <property type="match status" value="1"/>
</dbReference>
<evidence type="ECO:0000259" key="3">
    <source>
        <dbReference type="Pfam" id="PF13538"/>
    </source>
</evidence>